<reference evidence="9" key="1">
    <citation type="journal article" date="2020" name="J Insects Food Feed">
        <title>The yellow mealworm (Tenebrio molitor) genome: a resource for the emerging insects as food and feed industry.</title>
        <authorList>
            <person name="Eriksson T."/>
            <person name="Andere A."/>
            <person name="Kelstrup H."/>
            <person name="Emery V."/>
            <person name="Picard C."/>
        </authorList>
    </citation>
    <scope>NUCLEOTIDE SEQUENCE</scope>
    <source>
        <strain evidence="9">Stoneville</strain>
        <tissue evidence="9">Whole head</tissue>
    </source>
</reference>
<feature type="transmembrane region" description="Helical" evidence="8">
    <location>
        <begin position="437"/>
        <end position="456"/>
    </location>
</feature>
<dbReference type="PANTHER" id="PTHR21143">
    <property type="entry name" value="INVERTEBRATE GUSTATORY RECEPTOR"/>
    <property type="match status" value="1"/>
</dbReference>
<feature type="transmembrane region" description="Helical" evidence="8">
    <location>
        <begin position="370"/>
        <end position="389"/>
    </location>
</feature>
<feature type="transmembrane region" description="Helical" evidence="8">
    <location>
        <begin position="212"/>
        <end position="231"/>
    </location>
</feature>
<dbReference type="GO" id="GO:0043025">
    <property type="term" value="C:neuronal cell body"/>
    <property type="evidence" value="ECO:0007669"/>
    <property type="project" value="TreeGrafter"/>
</dbReference>
<dbReference type="InterPro" id="IPR013604">
    <property type="entry name" value="7TM_chemorcpt"/>
</dbReference>
<keyword evidence="6 8" id="KW-0675">Receptor</keyword>
<comment type="similarity">
    <text evidence="8">Belongs to the insect chemoreceptor superfamily. Gustatory receptor (GR) family.</text>
</comment>
<dbReference type="EMBL" id="JABDTM020023924">
    <property type="protein sequence ID" value="KAH0814791.1"/>
    <property type="molecule type" value="Genomic_DNA"/>
</dbReference>
<feature type="transmembrane region" description="Helical" evidence="8">
    <location>
        <begin position="251"/>
        <end position="269"/>
    </location>
</feature>
<protein>
    <recommendedName>
        <fullName evidence="8">Gustatory receptor</fullName>
    </recommendedName>
</protein>
<gene>
    <name evidence="9" type="ORF">GEV33_007998</name>
</gene>
<feature type="transmembrane region" description="Helical" evidence="8">
    <location>
        <begin position="476"/>
        <end position="503"/>
    </location>
</feature>
<dbReference type="Proteomes" id="UP000719412">
    <property type="component" value="Unassembled WGS sequence"/>
</dbReference>
<accession>A0A8J6LID4</accession>
<dbReference type="GO" id="GO:0007635">
    <property type="term" value="P:chemosensory behavior"/>
    <property type="evidence" value="ECO:0007669"/>
    <property type="project" value="TreeGrafter"/>
</dbReference>
<keyword evidence="5 8" id="KW-0472">Membrane</keyword>
<dbReference type="GO" id="GO:0050909">
    <property type="term" value="P:sensory perception of taste"/>
    <property type="evidence" value="ECO:0007669"/>
    <property type="project" value="InterPro"/>
</dbReference>
<evidence type="ECO:0000256" key="8">
    <source>
        <dbReference type="RuleBase" id="RU363108"/>
    </source>
</evidence>
<dbReference type="GO" id="GO:0007165">
    <property type="term" value="P:signal transduction"/>
    <property type="evidence" value="ECO:0007669"/>
    <property type="project" value="UniProtKB-KW"/>
</dbReference>
<dbReference type="GO" id="GO:0030424">
    <property type="term" value="C:axon"/>
    <property type="evidence" value="ECO:0007669"/>
    <property type="project" value="TreeGrafter"/>
</dbReference>
<comment type="caution">
    <text evidence="8">Lacks conserved residue(s) required for the propagation of feature annotation.</text>
</comment>
<evidence type="ECO:0000256" key="7">
    <source>
        <dbReference type="ARBA" id="ARBA00023224"/>
    </source>
</evidence>
<feature type="transmembrane region" description="Helical" evidence="8">
    <location>
        <begin position="281"/>
        <end position="305"/>
    </location>
</feature>
<dbReference type="GO" id="GO:0005886">
    <property type="term" value="C:plasma membrane"/>
    <property type="evidence" value="ECO:0007669"/>
    <property type="project" value="UniProtKB-SubCell"/>
</dbReference>
<feature type="transmembrane region" description="Helical" evidence="8">
    <location>
        <begin position="553"/>
        <end position="572"/>
    </location>
</feature>
<keyword evidence="4 8" id="KW-1133">Transmembrane helix</keyword>
<comment type="function">
    <text evidence="8">Gustatory receptor which mediates acceptance or avoidance behavior, depending on its substrates.</text>
</comment>
<dbReference type="GO" id="GO:0008049">
    <property type="term" value="P:male courtship behavior"/>
    <property type="evidence" value="ECO:0007669"/>
    <property type="project" value="TreeGrafter"/>
</dbReference>
<dbReference type="PANTHER" id="PTHR21143:SF104">
    <property type="entry name" value="GUSTATORY RECEPTOR 8A-RELATED"/>
    <property type="match status" value="1"/>
</dbReference>
<keyword evidence="2 8" id="KW-1003">Cell membrane</keyword>
<evidence type="ECO:0000256" key="6">
    <source>
        <dbReference type="ARBA" id="ARBA00023170"/>
    </source>
</evidence>
<comment type="subcellular location">
    <subcellularLocation>
        <location evidence="1 8">Cell membrane</location>
        <topology evidence="1 8">Multi-pass membrane protein</topology>
    </subcellularLocation>
</comment>
<dbReference type="GO" id="GO:0030425">
    <property type="term" value="C:dendrite"/>
    <property type="evidence" value="ECO:0007669"/>
    <property type="project" value="TreeGrafter"/>
</dbReference>
<proteinExistence type="inferred from homology"/>
<reference evidence="9" key="2">
    <citation type="submission" date="2021-08" db="EMBL/GenBank/DDBJ databases">
        <authorList>
            <person name="Eriksson T."/>
        </authorList>
    </citation>
    <scope>NUCLEOTIDE SEQUENCE</scope>
    <source>
        <strain evidence="9">Stoneville</strain>
        <tissue evidence="9">Whole head</tissue>
    </source>
</reference>
<evidence type="ECO:0000313" key="9">
    <source>
        <dbReference type="EMBL" id="KAH0814791.1"/>
    </source>
</evidence>
<comment type="caution">
    <text evidence="9">The sequence shown here is derived from an EMBL/GenBank/DDBJ whole genome shotgun (WGS) entry which is preliminary data.</text>
</comment>
<keyword evidence="7 8" id="KW-0807">Transducer</keyword>
<evidence type="ECO:0000256" key="3">
    <source>
        <dbReference type="ARBA" id="ARBA00022692"/>
    </source>
</evidence>
<evidence type="ECO:0000256" key="2">
    <source>
        <dbReference type="ARBA" id="ARBA00022475"/>
    </source>
</evidence>
<evidence type="ECO:0000256" key="4">
    <source>
        <dbReference type="ARBA" id="ARBA00022989"/>
    </source>
</evidence>
<dbReference type="AlphaFoldDB" id="A0A8J6LID4"/>
<dbReference type="Pfam" id="PF08395">
    <property type="entry name" value="7tm_7"/>
    <property type="match status" value="1"/>
</dbReference>
<keyword evidence="10" id="KW-1185">Reference proteome</keyword>
<evidence type="ECO:0000256" key="1">
    <source>
        <dbReference type="ARBA" id="ARBA00004651"/>
    </source>
</evidence>
<organism evidence="9 10">
    <name type="scientific">Tenebrio molitor</name>
    <name type="common">Yellow mealworm beetle</name>
    <dbReference type="NCBI Taxonomy" id="7067"/>
    <lineage>
        <taxon>Eukaryota</taxon>
        <taxon>Metazoa</taxon>
        <taxon>Ecdysozoa</taxon>
        <taxon>Arthropoda</taxon>
        <taxon>Hexapoda</taxon>
        <taxon>Insecta</taxon>
        <taxon>Pterygota</taxon>
        <taxon>Neoptera</taxon>
        <taxon>Endopterygota</taxon>
        <taxon>Coleoptera</taxon>
        <taxon>Polyphaga</taxon>
        <taxon>Cucujiformia</taxon>
        <taxon>Tenebrionidae</taxon>
        <taxon>Tenebrio</taxon>
    </lineage>
</organism>
<evidence type="ECO:0000313" key="10">
    <source>
        <dbReference type="Proteomes" id="UP000719412"/>
    </source>
</evidence>
<sequence>MTLGDVGIWVNGGGNLEVRNRGATTRITSRSGEVPRVIGEDEGCERERPSGQHRSRLDFSKSRKYIQKDGPAEYVVNDIDNFSQNENIVLDDECHQSVKEVRVHLQVLDIVQFEEGDTEKVDPDVERKRCHTPEYQMGDYEVVPSVRTASSTISSSATFGSRLEYQSCTAETQELHRTCGNNLDHGVKARSFPAIEVDNFLLNCNTIEINCGGVMSLAIIETIFAFGKFAALTPSSTKNQKPHWLQKLYEICLYVVYAVGFVTYVMYVNQSELFKLTSMQLVLAILSDMNLFFYISYILVVMLRLRRGRWFKLVETLSGVRSSPPRISFGVILATSQIVYCCLISMGLYAGIRTVGLSHIASSLVQCYQFYAVIFYSVFTLIVLMLLLLRYEHLNESIVKITKVATQHQYKQVAEILKEARRCVFLLKDSVEIFNDIFGWTILCSIFCVVTNTLVYVDVIIKQSSFFSFSSTFDAMLFFCELSFLLIFWIGILSTIVLCDLILKTSDEILAQAYRLENLLAWYEGKEIQIFIDVVLHNRPEFRAARFFSIDRSTLFSILNSLTTFLLVMIQFKEM</sequence>
<keyword evidence="3 8" id="KW-0812">Transmembrane</keyword>
<evidence type="ECO:0000256" key="5">
    <source>
        <dbReference type="ARBA" id="ARBA00023136"/>
    </source>
</evidence>
<feature type="transmembrane region" description="Helical" evidence="8">
    <location>
        <begin position="326"/>
        <end position="350"/>
    </location>
</feature>
<name>A0A8J6LID4_TENMO</name>